<dbReference type="Proteomes" id="UP000717981">
    <property type="component" value="Unassembled WGS sequence"/>
</dbReference>
<dbReference type="EMBL" id="PDWK01000009">
    <property type="protein sequence ID" value="KAF1690171.1"/>
    <property type="molecule type" value="Genomic_DNA"/>
</dbReference>
<evidence type="ECO:0000313" key="2">
    <source>
        <dbReference type="Proteomes" id="UP000717981"/>
    </source>
</evidence>
<dbReference type="InterPro" id="IPR036590">
    <property type="entry name" value="SRAP-like"/>
</dbReference>
<dbReference type="SUPFAM" id="SSF143081">
    <property type="entry name" value="BB1717-like"/>
    <property type="match status" value="1"/>
</dbReference>
<proteinExistence type="predicted"/>
<evidence type="ECO:0000313" key="1">
    <source>
        <dbReference type="EMBL" id="KAF1690171.1"/>
    </source>
</evidence>
<dbReference type="OrthoDB" id="6000639at2"/>
<dbReference type="RefSeq" id="WP_162123599.1">
    <property type="nucleotide sequence ID" value="NZ_PDWK01000009.1"/>
</dbReference>
<gene>
    <name evidence="1" type="ORF">CR938_03055</name>
</gene>
<organism evidence="1 2">
    <name type="scientific">Pseudoxanthomonas taiwanensis</name>
    <dbReference type="NCBI Taxonomy" id="176598"/>
    <lineage>
        <taxon>Bacteria</taxon>
        <taxon>Pseudomonadati</taxon>
        <taxon>Pseudomonadota</taxon>
        <taxon>Gammaproteobacteria</taxon>
        <taxon>Lysobacterales</taxon>
        <taxon>Lysobacteraceae</taxon>
        <taxon>Pseudoxanthomonas</taxon>
    </lineage>
</organism>
<keyword evidence="2" id="KW-1185">Reference proteome</keyword>
<protein>
    <submittedName>
        <fullName evidence="1">Uncharacterized protein</fullName>
    </submittedName>
</protein>
<accession>A0A921P1I3</accession>
<comment type="caution">
    <text evidence="1">The sequence shown here is derived from an EMBL/GenBank/DDBJ whole genome shotgun (WGS) entry which is preliminary data.</text>
</comment>
<name>A0A921P1I3_9GAMM</name>
<reference evidence="1" key="1">
    <citation type="submission" date="2017-10" db="EMBL/GenBank/DDBJ databases">
        <title>Whole genome sequencing of members of genus Pseudoxanthomonas.</title>
        <authorList>
            <person name="Kumar S."/>
            <person name="Bansal K."/>
            <person name="Kaur A."/>
            <person name="Patil P."/>
            <person name="Sharma S."/>
            <person name="Patil P.B."/>
        </authorList>
    </citation>
    <scope>NUCLEOTIDE SEQUENCE</scope>
    <source>
        <strain evidence="1">DSM 22914</strain>
    </source>
</reference>
<dbReference type="AlphaFoldDB" id="A0A921P1I3"/>
<sequence length="186" mass="19434">MLTRILQPRPGGRSWTEVARGGTAAILVLDHGVCRTVRAAFGRPGGGAGRSLLVKDASALDDGDAALWETRRCLVPIVGFRVESRCATPGVGTWVAGTRQPLLAAGLYSPGASGSRVRPCFSLLVAASPTAPRCRPLYVAGEDAPQWLRMPGGEALRALSPMWPAMDARPPLPPAAAAGARLAARY</sequence>